<gene>
    <name evidence="2" type="ORF">Prudu_005767</name>
</gene>
<keyword evidence="1" id="KW-0472">Membrane</keyword>
<dbReference type="EMBL" id="AP019298">
    <property type="protein sequence ID" value="BBG96838.1"/>
    <property type="molecule type" value="Genomic_DNA"/>
</dbReference>
<feature type="transmembrane region" description="Helical" evidence="1">
    <location>
        <begin position="28"/>
        <end position="50"/>
    </location>
</feature>
<organism evidence="2">
    <name type="scientific">Prunus dulcis</name>
    <name type="common">Almond</name>
    <name type="synonym">Amygdalus dulcis</name>
    <dbReference type="NCBI Taxonomy" id="3755"/>
    <lineage>
        <taxon>Eukaryota</taxon>
        <taxon>Viridiplantae</taxon>
        <taxon>Streptophyta</taxon>
        <taxon>Embryophyta</taxon>
        <taxon>Tracheophyta</taxon>
        <taxon>Spermatophyta</taxon>
        <taxon>Magnoliopsida</taxon>
        <taxon>eudicotyledons</taxon>
        <taxon>Gunneridae</taxon>
        <taxon>Pentapetalae</taxon>
        <taxon>rosids</taxon>
        <taxon>fabids</taxon>
        <taxon>Rosales</taxon>
        <taxon>Rosaceae</taxon>
        <taxon>Amygdaloideae</taxon>
        <taxon>Amygdaleae</taxon>
        <taxon>Prunus</taxon>
    </lineage>
</organism>
<reference evidence="2" key="1">
    <citation type="journal article" date="2019" name="Science">
        <title>Mutation of a bHLH transcription factor allowed almond domestication.</title>
        <authorList>
            <person name="Sanchez-Perez R."/>
            <person name="Pavan S."/>
            <person name="Mazzeo R."/>
            <person name="Moldovan C."/>
            <person name="Aiese Cigliano R."/>
            <person name="Del Cueto J."/>
            <person name="Ricciardi F."/>
            <person name="Lotti C."/>
            <person name="Ricciardi L."/>
            <person name="Dicenta F."/>
            <person name="Lopez-Marques R.L."/>
            <person name="Lindberg Moller B."/>
        </authorList>
    </citation>
    <scope>NUCLEOTIDE SEQUENCE</scope>
</reference>
<sequence length="51" mass="5819">MVSSRYSPHLIGKPLLKADDAIRSSHPLMFALSAFNLLMLNRWSGFFLIVR</sequence>
<proteinExistence type="predicted"/>
<keyword evidence="1" id="KW-0812">Transmembrane</keyword>
<name>A0A4Y1QYD0_PRUDU</name>
<dbReference type="AlphaFoldDB" id="A0A4Y1QYD0"/>
<evidence type="ECO:0000313" key="2">
    <source>
        <dbReference type="EMBL" id="BBG96838.1"/>
    </source>
</evidence>
<protein>
    <submittedName>
        <fullName evidence="2">Uncharacterized protein</fullName>
    </submittedName>
</protein>
<keyword evidence="1" id="KW-1133">Transmembrane helix</keyword>
<accession>A0A4Y1QYD0</accession>
<evidence type="ECO:0000256" key="1">
    <source>
        <dbReference type="SAM" id="Phobius"/>
    </source>
</evidence>